<proteinExistence type="predicted"/>
<evidence type="ECO:0000313" key="1">
    <source>
        <dbReference type="EMBL" id="AXF56931.1"/>
    </source>
</evidence>
<evidence type="ECO:0000313" key="2">
    <source>
        <dbReference type="Proteomes" id="UP000252100"/>
    </source>
</evidence>
<keyword evidence="2" id="KW-1185">Reference proteome</keyword>
<dbReference type="EMBL" id="CP031092">
    <property type="protein sequence ID" value="AXF56931.1"/>
    <property type="molecule type" value="Genomic_DNA"/>
</dbReference>
<dbReference type="PANTHER" id="PTHR34611">
    <property type="match status" value="1"/>
</dbReference>
<dbReference type="KEGG" id="rue:DT065_13590"/>
<reference evidence="1 2" key="1">
    <citation type="journal article" date="2018" name="J. Microbiol.">
        <title>Salicibibacter kimchii gen. nov., sp. nov., a moderately halophilic and alkalitolerant bacterium in the family Bacillaceae, isolated from kimchi.</title>
        <authorList>
            <person name="Jang J.Y."/>
            <person name="Oh Y.J."/>
            <person name="Lim S.K."/>
            <person name="Park H.K."/>
            <person name="Lee C."/>
            <person name="Kim J.Y."/>
            <person name="Lee M.A."/>
            <person name="Choi H.J."/>
        </authorList>
    </citation>
    <scope>NUCLEOTIDE SEQUENCE [LARGE SCALE GENOMIC DNA]</scope>
    <source>
        <strain evidence="1 2">NKC1-1</strain>
    </source>
</reference>
<accession>A0A345C150</accession>
<dbReference type="GO" id="GO:0006310">
    <property type="term" value="P:DNA recombination"/>
    <property type="evidence" value="ECO:0007669"/>
    <property type="project" value="TreeGrafter"/>
</dbReference>
<dbReference type="GO" id="GO:1990238">
    <property type="term" value="F:double-stranded DNA endonuclease activity"/>
    <property type="evidence" value="ECO:0007669"/>
    <property type="project" value="TreeGrafter"/>
</dbReference>
<dbReference type="InterPro" id="IPR051699">
    <property type="entry name" value="Rpn/YhgA-like_nuclease"/>
</dbReference>
<protein>
    <recommendedName>
        <fullName evidence="3">Rpn family recombination-promoting nuclease/putative transposase</fullName>
    </recommendedName>
</protein>
<evidence type="ECO:0008006" key="3">
    <source>
        <dbReference type="Google" id="ProtNLM"/>
    </source>
</evidence>
<dbReference type="AlphaFoldDB" id="A0A345C150"/>
<gene>
    <name evidence="1" type="ORF">DT065_13590</name>
</gene>
<name>A0A345C150_9BACI</name>
<dbReference type="PANTHER" id="PTHR34611:SF2">
    <property type="entry name" value="INACTIVE RECOMBINATION-PROMOTING NUCLEASE-LIKE PROTEIN RPNE-RELATED"/>
    <property type="match status" value="1"/>
</dbReference>
<organism evidence="1 2">
    <name type="scientific">Salicibibacter kimchii</name>
    <dbReference type="NCBI Taxonomy" id="2099786"/>
    <lineage>
        <taxon>Bacteria</taxon>
        <taxon>Bacillati</taxon>
        <taxon>Bacillota</taxon>
        <taxon>Bacilli</taxon>
        <taxon>Bacillales</taxon>
        <taxon>Bacillaceae</taxon>
        <taxon>Salicibibacter</taxon>
    </lineage>
</organism>
<dbReference type="Proteomes" id="UP000252100">
    <property type="component" value="Chromosome"/>
</dbReference>
<sequence length="159" mass="18767">MDVPIQLLIQDELPNEENEDLTLLTDQLKEREQLQHVLMDYFQDSKNNLYKLMFHTIVYANPKIFAEVVQMMQKLEYDPDTQKKINEVVREFEWDKKWMQEGFEKGKEEGLEKGKAEGSELAREKIAKTLLDEGMSTDYISKITGFSVETIKKLEKDRD</sequence>